<evidence type="ECO:0000259" key="7">
    <source>
        <dbReference type="PROSITE" id="PS50833"/>
    </source>
</evidence>
<evidence type="ECO:0000256" key="5">
    <source>
        <dbReference type="ARBA" id="ARBA00030889"/>
    </source>
</evidence>
<evidence type="ECO:0000256" key="3">
    <source>
        <dbReference type="ARBA" id="ARBA00020387"/>
    </source>
</evidence>
<protein>
    <recommendedName>
        <fullName evidence="3 6">Ribosome production factor 2 homolog</fullName>
    </recommendedName>
    <alternativeName>
        <fullName evidence="5 6">Ribosome biogenesis protein RPF2 homolog</fullName>
    </alternativeName>
</protein>
<name>A0A7M7KEG9_VARDE</name>
<evidence type="ECO:0000256" key="6">
    <source>
        <dbReference type="RuleBase" id="RU367086"/>
    </source>
</evidence>
<evidence type="ECO:0000256" key="4">
    <source>
        <dbReference type="ARBA" id="ARBA00023242"/>
    </source>
</evidence>
<evidence type="ECO:0000256" key="1">
    <source>
        <dbReference type="ARBA" id="ARBA00004604"/>
    </source>
</evidence>
<dbReference type="GeneID" id="111252005"/>
<dbReference type="KEGG" id="vde:111252005"/>
<dbReference type="OMA" id="VGLKPMF"/>
<keyword evidence="4 6" id="KW-0539">Nucleus</keyword>
<proteinExistence type="inferred from homology"/>
<evidence type="ECO:0000313" key="9">
    <source>
        <dbReference type="Proteomes" id="UP000594260"/>
    </source>
</evidence>
<dbReference type="PANTHER" id="PTHR12728">
    <property type="entry name" value="BRIX DOMAIN CONTAINING PROTEIN"/>
    <property type="match status" value="1"/>
</dbReference>
<dbReference type="AlphaFoldDB" id="A0A7M7KEG9"/>
<dbReference type="InParanoid" id="A0A7M7KEG9"/>
<evidence type="ECO:0000256" key="2">
    <source>
        <dbReference type="ARBA" id="ARBA00010782"/>
    </source>
</evidence>
<comment type="subcellular location">
    <subcellularLocation>
        <location evidence="1 6">Nucleus</location>
        <location evidence="1 6">Nucleolus</location>
    </subcellularLocation>
</comment>
<sequence length="310" mass="35890">MTAVARVDQPKTRKGSKILKAREPQVIENPKKTSFVKGNNINQRTTQILKDIYALKKSESVFYQQRNDIKPFEDPSPLEKLMGKKDTSLFAFGSHNKKRPQNIVLGRTFDRMIIDQFEFGVENFKSLQEFKVPKIGVMLKPILVFSGESWQHSNEMKRLKNFFIDFFKGEPRDYIAVTGLEHVISFTILDTISILLRSYKVQLKKSGQKSPRVEIEEIGPRMDLKIRRNKIASDDLFKQALRRPRELKVKRKKNMEQNDLGTSLGRVHMERQDFQKLQTRKMKGLKSKKGQAVTDNAVGIAEEKMDAEES</sequence>
<dbReference type="GO" id="GO:0005730">
    <property type="term" value="C:nucleolus"/>
    <property type="evidence" value="ECO:0007669"/>
    <property type="project" value="UniProtKB-SubCell"/>
</dbReference>
<dbReference type="FunCoup" id="A0A7M7KEG9">
    <property type="interactions" value="1291"/>
</dbReference>
<reference evidence="8" key="1">
    <citation type="submission" date="2021-01" db="UniProtKB">
        <authorList>
            <consortium name="EnsemblMetazoa"/>
        </authorList>
    </citation>
    <scope>IDENTIFICATION</scope>
</reference>
<dbReference type="Pfam" id="PF04427">
    <property type="entry name" value="Brix"/>
    <property type="match status" value="1"/>
</dbReference>
<dbReference type="OrthoDB" id="407658at2759"/>
<dbReference type="InterPro" id="IPR039770">
    <property type="entry name" value="Rpf2"/>
</dbReference>
<dbReference type="GO" id="GO:0000027">
    <property type="term" value="P:ribosomal large subunit assembly"/>
    <property type="evidence" value="ECO:0007669"/>
    <property type="project" value="InterPro"/>
</dbReference>
<accession>A0A7M7KEG9</accession>
<evidence type="ECO:0000313" key="8">
    <source>
        <dbReference type="EnsemblMetazoa" id="XP_022665004"/>
    </source>
</evidence>
<dbReference type="CTD" id="42183"/>
<dbReference type="InterPro" id="IPR007109">
    <property type="entry name" value="Brix"/>
</dbReference>
<dbReference type="PROSITE" id="PS50833">
    <property type="entry name" value="BRIX"/>
    <property type="match status" value="1"/>
</dbReference>
<dbReference type="Proteomes" id="UP000594260">
    <property type="component" value="Unplaced"/>
</dbReference>
<dbReference type="RefSeq" id="XP_022665004.1">
    <property type="nucleotide sequence ID" value="XM_022809269.1"/>
</dbReference>
<feature type="domain" description="Brix" evidence="7">
    <location>
        <begin position="31"/>
        <end position="235"/>
    </location>
</feature>
<dbReference type="EnsemblMetazoa" id="XM_022809269">
    <property type="protein sequence ID" value="XP_022665004"/>
    <property type="gene ID" value="LOC111252005"/>
</dbReference>
<dbReference type="PANTHER" id="PTHR12728:SF0">
    <property type="entry name" value="RIBOSOME PRODUCTION FACTOR 2 HOMOLOG"/>
    <property type="match status" value="1"/>
</dbReference>
<dbReference type="SMART" id="SM00879">
    <property type="entry name" value="Brix"/>
    <property type="match status" value="1"/>
</dbReference>
<keyword evidence="9" id="KW-1185">Reference proteome</keyword>
<organism evidence="8 9">
    <name type="scientific">Varroa destructor</name>
    <name type="common">Honeybee mite</name>
    <dbReference type="NCBI Taxonomy" id="109461"/>
    <lineage>
        <taxon>Eukaryota</taxon>
        <taxon>Metazoa</taxon>
        <taxon>Ecdysozoa</taxon>
        <taxon>Arthropoda</taxon>
        <taxon>Chelicerata</taxon>
        <taxon>Arachnida</taxon>
        <taxon>Acari</taxon>
        <taxon>Parasitiformes</taxon>
        <taxon>Mesostigmata</taxon>
        <taxon>Gamasina</taxon>
        <taxon>Dermanyssoidea</taxon>
        <taxon>Varroidae</taxon>
        <taxon>Varroa</taxon>
    </lineage>
</organism>
<dbReference type="GO" id="GO:0019843">
    <property type="term" value="F:rRNA binding"/>
    <property type="evidence" value="ECO:0007669"/>
    <property type="project" value="UniProtKB-UniRule"/>
</dbReference>
<comment type="similarity">
    <text evidence="2 6">Belongs to the RPF2 family.</text>
</comment>
<dbReference type="GO" id="GO:0000463">
    <property type="term" value="P:maturation of LSU-rRNA from tricistronic rRNA transcript (SSU-rRNA, 5.8S rRNA, LSU-rRNA)"/>
    <property type="evidence" value="ECO:0007669"/>
    <property type="project" value="TreeGrafter"/>
</dbReference>